<keyword evidence="6 7" id="KW-0472">Membrane</keyword>
<feature type="transmembrane region" description="Helical" evidence="7">
    <location>
        <begin position="12"/>
        <end position="37"/>
    </location>
</feature>
<evidence type="ECO:0000256" key="7">
    <source>
        <dbReference type="SAM" id="Phobius"/>
    </source>
</evidence>
<dbReference type="EMBL" id="JBFOLJ010000008">
    <property type="protein sequence ID" value="KAL2515299.1"/>
    <property type="molecule type" value="Genomic_DNA"/>
</dbReference>
<comment type="caution">
    <text evidence="8">The sequence shown here is derived from an EMBL/GenBank/DDBJ whole genome shotgun (WGS) entry which is preliminary data.</text>
</comment>
<keyword evidence="4 7" id="KW-0812">Transmembrane</keyword>
<proteinExistence type="inferred from homology"/>
<evidence type="ECO:0000256" key="4">
    <source>
        <dbReference type="ARBA" id="ARBA00022692"/>
    </source>
</evidence>
<feature type="transmembrane region" description="Helical" evidence="7">
    <location>
        <begin position="154"/>
        <end position="177"/>
    </location>
</feature>
<evidence type="ECO:0000256" key="1">
    <source>
        <dbReference type="ARBA" id="ARBA00004370"/>
    </source>
</evidence>
<dbReference type="InterPro" id="IPR030182">
    <property type="entry name" value="PUP_plant"/>
</dbReference>
<dbReference type="Proteomes" id="UP001604277">
    <property type="component" value="Unassembled WGS sequence"/>
</dbReference>
<dbReference type="GO" id="GO:0016020">
    <property type="term" value="C:membrane"/>
    <property type="evidence" value="ECO:0007669"/>
    <property type="project" value="UniProtKB-SubCell"/>
</dbReference>
<protein>
    <submittedName>
        <fullName evidence="8">Purine permease 1</fullName>
    </submittedName>
</protein>
<dbReference type="AlphaFoldDB" id="A0ABD1TRG8"/>
<evidence type="ECO:0000256" key="6">
    <source>
        <dbReference type="ARBA" id="ARBA00023136"/>
    </source>
</evidence>
<keyword evidence="9" id="KW-1185">Reference proteome</keyword>
<feature type="transmembrane region" description="Helical" evidence="7">
    <location>
        <begin position="75"/>
        <end position="95"/>
    </location>
</feature>
<reference evidence="9" key="1">
    <citation type="submission" date="2024-07" db="EMBL/GenBank/DDBJ databases">
        <title>Two chromosome-level genome assemblies of Korean endemic species Abeliophyllum distichum and Forsythia ovata (Oleaceae).</title>
        <authorList>
            <person name="Jang H."/>
        </authorList>
    </citation>
    <scope>NUCLEOTIDE SEQUENCE [LARGE SCALE GENOMIC DNA]</scope>
</reference>
<dbReference type="PANTHER" id="PTHR31376:SF1">
    <property type="entry name" value="PURINE PERMEASE 2"/>
    <property type="match status" value="1"/>
</dbReference>
<dbReference type="Pfam" id="PF16913">
    <property type="entry name" value="PUNUT"/>
    <property type="match status" value="2"/>
</dbReference>
<evidence type="ECO:0000256" key="3">
    <source>
        <dbReference type="ARBA" id="ARBA00022448"/>
    </source>
</evidence>
<gene>
    <name evidence="8" type="ORF">Fot_29270</name>
</gene>
<keyword evidence="5 7" id="KW-1133">Transmembrane helix</keyword>
<organism evidence="8 9">
    <name type="scientific">Forsythia ovata</name>
    <dbReference type="NCBI Taxonomy" id="205694"/>
    <lineage>
        <taxon>Eukaryota</taxon>
        <taxon>Viridiplantae</taxon>
        <taxon>Streptophyta</taxon>
        <taxon>Embryophyta</taxon>
        <taxon>Tracheophyta</taxon>
        <taxon>Spermatophyta</taxon>
        <taxon>Magnoliopsida</taxon>
        <taxon>eudicotyledons</taxon>
        <taxon>Gunneridae</taxon>
        <taxon>Pentapetalae</taxon>
        <taxon>asterids</taxon>
        <taxon>lamiids</taxon>
        <taxon>Lamiales</taxon>
        <taxon>Oleaceae</taxon>
        <taxon>Forsythieae</taxon>
        <taxon>Forsythia</taxon>
    </lineage>
</organism>
<accession>A0ABD1TRG8</accession>
<evidence type="ECO:0000256" key="2">
    <source>
        <dbReference type="ARBA" id="ARBA00006213"/>
    </source>
</evidence>
<dbReference type="PANTHER" id="PTHR31376">
    <property type="entry name" value="OS09G0467300 PROTEIN-RELATED"/>
    <property type="match status" value="1"/>
</dbReference>
<comment type="subcellular location">
    <subcellularLocation>
        <location evidence="1">Membrane</location>
    </subcellularLocation>
</comment>
<sequence length="251" mass="27810">MESESSTTWKKTFLVLNCILLTLSNCGAPLIIRLYFIKGGKRIWLSSFIQTAAGAAVLALHTSGDRPEGVSKKEYALGFIFTLFAAALAGFNMPLLEFTYLKAKQTVTYTMVLEIQLVACFFASSFCTVGMIINKDFQAISREARQYELGETKYYLVLVGAVILAQGFYVGIVAVIFYGSSLLSGIIVTVSLPIIELLAVLFFDEKFQSEKGVALFPSLWGFVSYFFGERKQSKKNIHQTQETEIVRAGDS</sequence>
<feature type="transmembrane region" description="Helical" evidence="7">
    <location>
        <begin position="115"/>
        <end position="133"/>
    </location>
</feature>
<comment type="similarity">
    <text evidence="2">Belongs to the purine permeases (TC 2.A.7.14) family.</text>
</comment>
<evidence type="ECO:0000313" key="9">
    <source>
        <dbReference type="Proteomes" id="UP001604277"/>
    </source>
</evidence>
<name>A0ABD1TRG8_9LAMI</name>
<feature type="transmembrane region" description="Helical" evidence="7">
    <location>
        <begin position="183"/>
        <end position="203"/>
    </location>
</feature>
<feature type="transmembrane region" description="Helical" evidence="7">
    <location>
        <begin position="43"/>
        <end position="63"/>
    </location>
</feature>
<evidence type="ECO:0000256" key="5">
    <source>
        <dbReference type="ARBA" id="ARBA00022989"/>
    </source>
</evidence>
<evidence type="ECO:0000313" key="8">
    <source>
        <dbReference type="EMBL" id="KAL2515299.1"/>
    </source>
</evidence>
<keyword evidence="3" id="KW-0813">Transport</keyword>
<dbReference type="GO" id="GO:0005345">
    <property type="term" value="F:purine nucleobase transmembrane transporter activity"/>
    <property type="evidence" value="ECO:0007669"/>
    <property type="project" value="UniProtKB-ARBA"/>
</dbReference>